<dbReference type="KEGG" id="ttc:FOKN1_0020"/>
<protein>
    <submittedName>
        <fullName evidence="2">Integral membrane protein</fullName>
    </submittedName>
</protein>
<evidence type="ECO:0000256" key="1">
    <source>
        <dbReference type="SAM" id="Phobius"/>
    </source>
</evidence>
<evidence type="ECO:0000313" key="3">
    <source>
        <dbReference type="Proteomes" id="UP000218765"/>
    </source>
</evidence>
<keyword evidence="1" id="KW-1133">Transmembrane helix</keyword>
<evidence type="ECO:0000313" key="2">
    <source>
        <dbReference type="EMBL" id="BAZ92425.1"/>
    </source>
</evidence>
<keyword evidence="1" id="KW-0472">Membrane</keyword>
<dbReference type="InterPro" id="IPR008620">
    <property type="entry name" value="FixH"/>
</dbReference>
<keyword evidence="1" id="KW-0812">Transmembrane</keyword>
<feature type="transmembrane region" description="Helical" evidence="1">
    <location>
        <begin position="58"/>
        <end position="77"/>
    </location>
</feature>
<dbReference type="AlphaFoldDB" id="A0A1Z4VLS0"/>
<dbReference type="Pfam" id="PF05751">
    <property type="entry name" value="FixH"/>
    <property type="match status" value="1"/>
</dbReference>
<gene>
    <name evidence="2" type="ORF">FOKN1_0020</name>
</gene>
<dbReference type="Proteomes" id="UP000218765">
    <property type="component" value="Chromosome"/>
</dbReference>
<dbReference type="RefSeq" id="WP_096363533.1">
    <property type="nucleotide sequence ID" value="NZ_AP018052.1"/>
</dbReference>
<sequence>MEQLITIPLGIVLQVLLFIALRRFAGMGARSAAAVIGLLALGIYIPYAILYWPGGDVVAMHVALYAVTAYGLGLIIANREARLRQHGGSEGWFHWGPAIIIGFFVFLVLFDTAFVIISQKGLPEPVAEWLLPARDRGEVTTNFPGVAARDYQEKQSHFNRYLEQRREQSERGWQVDRGWIGPAVADRASLFQVRVLDRDGNPVSGADVGGNFLRPSDTRLDQAFRMQETASPGIYRAEVVLPATGVWELDLTIRRGEAVHQLRARTTVEAAPESP</sequence>
<feature type="transmembrane region" description="Helical" evidence="1">
    <location>
        <begin position="98"/>
        <end position="117"/>
    </location>
</feature>
<organism evidence="2 3">
    <name type="scientific">Thiohalobacter thiocyanaticus</name>
    <dbReference type="NCBI Taxonomy" id="585455"/>
    <lineage>
        <taxon>Bacteria</taxon>
        <taxon>Pseudomonadati</taxon>
        <taxon>Pseudomonadota</taxon>
        <taxon>Gammaproteobacteria</taxon>
        <taxon>Thiohalobacterales</taxon>
        <taxon>Thiohalobacteraceae</taxon>
        <taxon>Thiohalobacter</taxon>
    </lineage>
</organism>
<dbReference type="OrthoDB" id="8559928at2"/>
<keyword evidence="3" id="KW-1185">Reference proteome</keyword>
<name>A0A1Z4VLS0_9GAMM</name>
<accession>A0A1Z4VLS0</accession>
<reference evidence="2 3" key="1">
    <citation type="submission" date="2017-05" db="EMBL/GenBank/DDBJ databases">
        <title>Thiocyanate degradation by Thiohalobacter thiocyanaticus FOKN1.</title>
        <authorList>
            <person name="Oshiki M."/>
            <person name="Fukushima T."/>
            <person name="Kawano S."/>
            <person name="Nakagawa J."/>
        </authorList>
    </citation>
    <scope>NUCLEOTIDE SEQUENCE [LARGE SCALE GENOMIC DNA]</scope>
    <source>
        <strain evidence="2 3">FOKN1</strain>
    </source>
</reference>
<proteinExistence type="predicted"/>
<feature type="transmembrane region" description="Helical" evidence="1">
    <location>
        <begin position="32"/>
        <end position="52"/>
    </location>
</feature>
<dbReference type="EMBL" id="AP018052">
    <property type="protein sequence ID" value="BAZ92425.1"/>
    <property type="molecule type" value="Genomic_DNA"/>
</dbReference>
<feature type="transmembrane region" description="Helical" evidence="1">
    <location>
        <begin position="6"/>
        <end position="25"/>
    </location>
</feature>